<dbReference type="EMBL" id="LCIH01000007">
    <property type="protein sequence ID" value="KKT51851.1"/>
    <property type="molecule type" value="Genomic_DNA"/>
</dbReference>
<sequence>MNKKFEQAREYFADPRRPETSEKLAQLGADTIRVMAQIYATGGDIEKMDEKTQNWLSRSKDSEDLVEVMGELLLRESSTRRFDHKFMGQIHPSGGKIGILANLVAAYMNTNTIVKEVSMSEHKMELEAVDWLIEMFGYDKREASGNIVTDGTLANLAALWVAREKKIKQLKEGGRWKPGTVMHVLVNDMRHYSIDKACVILGTENVVLTLLPRKGYKTDIEEAKKAIWKINRKGEHVLALVGLAGETETAEVDDLNGLADLASATKTHLHVDAAYGGPFILSGRGNLFKGIDRADSITVDPHKMLYVPYQAGAVLFKSRKDHALIQKSARYLQPEDNKGLLGDPENRNFGFAARVEGSLGAGGVMATWATEKLLGRDGFAALLDHTLELTEYCYNRVRVSSVLRPLHVPELNTLLIGLNNNLGLSKEGYGRLVRDVQQAVDQKYGYYVSTNDEVDYGRSAFRFVAMHPWTDVTDVESLIGHLEDEIMERLKKK</sequence>
<dbReference type="Gene3D" id="3.90.1150.10">
    <property type="entry name" value="Aspartate Aminotransferase, domain 1"/>
    <property type="match status" value="1"/>
</dbReference>
<dbReference type="InterPro" id="IPR021115">
    <property type="entry name" value="Pyridoxal-P_BS"/>
</dbReference>
<keyword evidence="4 6" id="KW-0663">Pyridoxal phosphate</keyword>
<dbReference type="GO" id="GO:0016831">
    <property type="term" value="F:carboxy-lyase activity"/>
    <property type="evidence" value="ECO:0007669"/>
    <property type="project" value="UniProtKB-KW"/>
</dbReference>
<dbReference type="PANTHER" id="PTHR45677:SF8">
    <property type="entry name" value="CYSTEINE SULFINIC ACID DECARBOXYLASE"/>
    <property type="match status" value="1"/>
</dbReference>
<dbReference type="InterPro" id="IPR015422">
    <property type="entry name" value="PyrdxlP-dep_Trfase_small"/>
</dbReference>
<name>A0A0G1HXI9_9BACT</name>
<comment type="caution">
    <text evidence="8">The sequence shown here is derived from an EMBL/GenBank/DDBJ whole genome shotgun (WGS) entry which is preliminary data.</text>
</comment>
<dbReference type="GO" id="GO:0019752">
    <property type="term" value="P:carboxylic acid metabolic process"/>
    <property type="evidence" value="ECO:0007669"/>
    <property type="project" value="InterPro"/>
</dbReference>
<reference evidence="8 9" key="1">
    <citation type="journal article" date="2015" name="Nature">
        <title>rRNA introns, odd ribosomes, and small enigmatic genomes across a large radiation of phyla.</title>
        <authorList>
            <person name="Brown C.T."/>
            <person name="Hug L.A."/>
            <person name="Thomas B.C."/>
            <person name="Sharon I."/>
            <person name="Castelle C.J."/>
            <person name="Singh A."/>
            <person name="Wilkins M.J."/>
            <person name="Williams K.H."/>
            <person name="Banfield J.F."/>
        </authorList>
    </citation>
    <scope>NUCLEOTIDE SEQUENCE [LARGE SCALE GENOMIC DNA]</scope>
</reference>
<evidence type="ECO:0000256" key="7">
    <source>
        <dbReference type="RuleBase" id="RU000382"/>
    </source>
</evidence>
<evidence type="ECO:0000313" key="8">
    <source>
        <dbReference type="EMBL" id="KKT51851.1"/>
    </source>
</evidence>
<evidence type="ECO:0000256" key="1">
    <source>
        <dbReference type="ARBA" id="ARBA00001933"/>
    </source>
</evidence>
<evidence type="ECO:0000313" key="9">
    <source>
        <dbReference type="Proteomes" id="UP000034006"/>
    </source>
</evidence>
<keyword evidence="5 7" id="KW-0456">Lyase</keyword>
<dbReference type="STRING" id="1618387.UW44_C0007G0026"/>
<dbReference type="Pfam" id="PF00282">
    <property type="entry name" value="Pyridoxal_deC"/>
    <property type="match status" value="1"/>
</dbReference>
<dbReference type="PROSITE" id="PS00392">
    <property type="entry name" value="DDC_GAD_HDC_YDC"/>
    <property type="match status" value="1"/>
</dbReference>
<dbReference type="PANTHER" id="PTHR45677">
    <property type="entry name" value="GLUTAMATE DECARBOXYLASE-RELATED"/>
    <property type="match status" value="1"/>
</dbReference>
<evidence type="ECO:0000256" key="2">
    <source>
        <dbReference type="ARBA" id="ARBA00009533"/>
    </source>
</evidence>
<dbReference type="GO" id="GO:0030170">
    <property type="term" value="F:pyridoxal phosphate binding"/>
    <property type="evidence" value="ECO:0007669"/>
    <property type="project" value="InterPro"/>
</dbReference>
<dbReference type="Gene3D" id="3.40.640.10">
    <property type="entry name" value="Type I PLP-dependent aspartate aminotransferase-like (Major domain)"/>
    <property type="match status" value="1"/>
</dbReference>
<organism evidence="8 9">
    <name type="scientific">Candidatus Collierbacteria bacterium GW2011_GWB2_44_22</name>
    <dbReference type="NCBI Taxonomy" id="1618387"/>
    <lineage>
        <taxon>Bacteria</taxon>
        <taxon>Candidatus Collieribacteriota</taxon>
    </lineage>
</organism>
<dbReference type="InterPro" id="IPR002129">
    <property type="entry name" value="PyrdxlP-dep_de-COase"/>
</dbReference>
<comment type="similarity">
    <text evidence="2 7">Belongs to the group II decarboxylase family.</text>
</comment>
<keyword evidence="3" id="KW-0210">Decarboxylase</keyword>
<dbReference type="InterPro" id="IPR015421">
    <property type="entry name" value="PyrdxlP-dep_Trfase_major"/>
</dbReference>
<evidence type="ECO:0000256" key="5">
    <source>
        <dbReference type="ARBA" id="ARBA00023239"/>
    </source>
</evidence>
<comment type="cofactor">
    <cofactor evidence="1 6 7">
        <name>pyridoxal 5'-phosphate</name>
        <dbReference type="ChEBI" id="CHEBI:597326"/>
    </cofactor>
</comment>
<evidence type="ECO:0000256" key="6">
    <source>
        <dbReference type="PIRSR" id="PIRSR602129-50"/>
    </source>
</evidence>
<gene>
    <name evidence="8" type="ORF">UW44_C0007G0026</name>
</gene>
<proteinExistence type="inferred from homology"/>
<evidence type="ECO:0000256" key="3">
    <source>
        <dbReference type="ARBA" id="ARBA00022793"/>
    </source>
</evidence>
<dbReference type="Proteomes" id="UP000034006">
    <property type="component" value="Unassembled WGS sequence"/>
</dbReference>
<dbReference type="InterPro" id="IPR015424">
    <property type="entry name" value="PyrdxlP-dep_Trfase"/>
</dbReference>
<accession>A0A0G1HXI9</accession>
<dbReference type="AlphaFoldDB" id="A0A0G1HXI9"/>
<dbReference type="GO" id="GO:0005737">
    <property type="term" value="C:cytoplasm"/>
    <property type="evidence" value="ECO:0007669"/>
    <property type="project" value="TreeGrafter"/>
</dbReference>
<protein>
    <submittedName>
        <fullName evidence="8">Glutamate decarboxylase eukaryotic type</fullName>
    </submittedName>
</protein>
<dbReference type="SUPFAM" id="SSF53383">
    <property type="entry name" value="PLP-dependent transferases"/>
    <property type="match status" value="1"/>
</dbReference>
<feature type="modified residue" description="N6-(pyridoxal phosphate)lysine" evidence="6">
    <location>
        <position position="303"/>
    </location>
</feature>
<dbReference type="PATRIC" id="fig|1618387.3.peg.603"/>
<evidence type="ECO:0000256" key="4">
    <source>
        <dbReference type="ARBA" id="ARBA00022898"/>
    </source>
</evidence>